<name>A0ABS3W426_9BACL</name>
<feature type="chain" id="PRO_5045443732" evidence="1">
    <location>
        <begin position="20"/>
        <end position="474"/>
    </location>
</feature>
<feature type="signal peptide" evidence="1">
    <location>
        <begin position="1"/>
        <end position="19"/>
    </location>
</feature>
<evidence type="ECO:0000313" key="3">
    <source>
        <dbReference type="Proteomes" id="UP000670947"/>
    </source>
</evidence>
<organism evidence="2 3">
    <name type="scientific">Paenibacillus artemisiicola</name>
    <dbReference type="NCBI Taxonomy" id="1172618"/>
    <lineage>
        <taxon>Bacteria</taxon>
        <taxon>Bacillati</taxon>
        <taxon>Bacillota</taxon>
        <taxon>Bacilli</taxon>
        <taxon>Bacillales</taxon>
        <taxon>Paenibacillaceae</taxon>
        <taxon>Paenibacillus</taxon>
    </lineage>
</organism>
<dbReference type="Gene3D" id="3.40.190.10">
    <property type="entry name" value="Periplasmic binding protein-like II"/>
    <property type="match status" value="1"/>
</dbReference>
<dbReference type="CDD" id="cd13585">
    <property type="entry name" value="PBP2_TMBP_like"/>
    <property type="match status" value="1"/>
</dbReference>
<sequence>MAKKWIGIANVACLGAVLALSGCSSDTGNGGNAGTNGNTGANANGAANEPAGSGSNGGGKKVTITLLNAQDNGIRDKFLPDVVKKKFEAANPDITLEIVSVPYDQFDSKMNTMVAGGTPPDVWSHWGQSGFVDYNVRDMVLDLTPYMADFNNPNIPQSTLDIYKIDGQQKGIPLNIYSSMIFYNKELFDKAGVTVPNYKPGDSAWTWDKLVELAKSVSKDYGKPSAVYGFTYGMGEHLLTYSWDWGLDVFAPAYASGFLDKADLTDPKIAVATQFFQDMIFKDKIMPTKAVEESIGKIGDPLLTGKVAMSLVGSWAMGGFKETNMKFGVLPLPTGPAGTSTPFIYADPLMISSKSKNPDAAWKLVKFMTSPEMQMEMTKTTGYPPSDTVAYAEWFKQYEGLTDTAYLEEVNTAAIEKGKESPNHLIAGYGDITSFMLNEQQAIFNKEQDPAAVLKDMNPKFQQLLDDIKQKAGK</sequence>
<gene>
    <name evidence="2" type="ORF">I8J29_01970</name>
</gene>
<evidence type="ECO:0000313" key="2">
    <source>
        <dbReference type="EMBL" id="MBO7742946.1"/>
    </source>
</evidence>
<dbReference type="PANTHER" id="PTHR43649:SF12">
    <property type="entry name" value="DIACETYLCHITOBIOSE BINDING PROTEIN DASA"/>
    <property type="match status" value="1"/>
</dbReference>
<evidence type="ECO:0000256" key="1">
    <source>
        <dbReference type="SAM" id="SignalP"/>
    </source>
</evidence>
<keyword evidence="3" id="KW-1185">Reference proteome</keyword>
<dbReference type="PANTHER" id="PTHR43649">
    <property type="entry name" value="ARABINOSE-BINDING PROTEIN-RELATED"/>
    <property type="match status" value="1"/>
</dbReference>
<accession>A0ABS3W426</accession>
<comment type="caution">
    <text evidence="2">The sequence shown here is derived from an EMBL/GenBank/DDBJ whole genome shotgun (WGS) entry which is preliminary data.</text>
</comment>
<keyword evidence="1" id="KW-0732">Signal</keyword>
<dbReference type="SUPFAM" id="SSF53850">
    <property type="entry name" value="Periplasmic binding protein-like II"/>
    <property type="match status" value="1"/>
</dbReference>
<dbReference type="InterPro" id="IPR006059">
    <property type="entry name" value="SBP"/>
</dbReference>
<dbReference type="PROSITE" id="PS51257">
    <property type="entry name" value="PROKAR_LIPOPROTEIN"/>
    <property type="match status" value="1"/>
</dbReference>
<dbReference type="Proteomes" id="UP000670947">
    <property type="component" value="Unassembled WGS sequence"/>
</dbReference>
<dbReference type="EMBL" id="JAGGDJ010000001">
    <property type="protein sequence ID" value="MBO7742946.1"/>
    <property type="molecule type" value="Genomic_DNA"/>
</dbReference>
<dbReference type="InterPro" id="IPR050490">
    <property type="entry name" value="Bact_solute-bd_prot1"/>
</dbReference>
<protein>
    <submittedName>
        <fullName evidence="2">Sugar ABC transporter substrate-binding protein</fullName>
    </submittedName>
</protein>
<proteinExistence type="predicted"/>
<reference evidence="2 3" key="1">
    <citation type="submission" date="2021-03" db="EMBL/GenBank/DDBJ databases">
        <title>Paenibacillus artemisicola MWE-103 whole genome sequence.</title>
        <authorList>
            <person name="Ham Y.J."/>
        </authorList>
    </citation>
    <scope>NUCLEOTIDE SEQUENCE [LARGE SCALE GENOMIC DNA]</scope>
    <source>
        <strain evidence="2 3">MWE-103</strain>
    </source>
</reference>
<dbReference type="RefSeq" id="WP_208845898.1">
    <property type="nucleotide sequence ID" value="NZ_JAGGDJ010000001.1"/>
</dbReference>
<dbReference type="Pfam" id="PF01547">
    <property type="entry name" value="SBP_bac_1"/>
    <property type="match status" value="1"/>
</dbReference>